<name>A0A6L9L0D6_9BACT</name>
<reference evidence="2 3" key="1">
    <citation type="submission" date="2020-02" db="EMBL/GenBank/DDBJ databases">
        <title>Draft genome sequence of two Spirosoma agri KCTC 52727 and Spirosoma terrae KCTC 52035.</title>
        <authorList>
            <person name="Rojas J."/>
            <person name="Ambika Manirajan B."/>
            <person name="Suarez C."/>
            <person name="Ratering S."/>
            <person name="Schnell S."/>
        </authorList>
    </citation>
    <scope>NUCLEOTIDE SEQUENCE [LARGE SCALE GENOMIC DNA]</scope>
    <source>
        <strain evidence="2 3">KCTC 52035</strain>
    </source>
</reference>
<dbReference type="InterPro" id="IPR041633">
    <property type="entry name" value="Polbeta"/>
</dbReference>
<dbReference type="InterPro" id="IPR043519">
    <property type="entry name" value="NT_sf"/>
</dbReference>
<feature type="domain" description="Polymerase beta nucleotidyltransferase" evidence="1">
    <location>
        <begin position="13"/>
        <end position="98"/>
    </location>
</feature>
<evidence type="ECO:0000313" key="3">
    <source>
        <dbReference type="Proteomes" id="UP000474175"/>
    </source>
</evidence>
<protein>
    <submittedName>
        <fullName evidence="2">Nucleotidyltransferase domain-containing protein</fullName>
    </submittedName>
</protein>
<keyword evidence="3" id="KW-1185">Reference proteome</keyword>
<organism evidence="2 3">
    <name type="scientific">Spirosoma terrae</name>
    <dbReference type="NCBI Taxonomy" id="1968276"/>
    <lineage>
        <taxon>Bacteria</taxon>
        <taxon>Pseudomonadati</taxon>
        <taxon>Bacteroidota</taxon>
        <taxon>Cytophagia</taxon>
        <taxon>Cytophagales</taxon>
        <taxon>Cytophagaceae</taxon>
        <taxon>Spirosoma</taxon>
    </lineage>
</organism>
<dbReference type="SUPFAM" id="SSF81301">
    <property type="entry name" value="Nucleotidyltransferase"/>
    <property type="match status" value="1"/>
</dbReference>
<dbReference type="InterPro" id="IPR052930">
    <property type="entry name" value="TA_antitoxin_MntA"/>
</dbReference>
<dbReference type="GO" id="GO:0016740">
    <property type="term" value="F:transferase activity"/>
    <property type="evidence" value="ECO:0007669"/>
    <property type="project" value="UniProtKB-KW"/>
</dbReference>
<dbReference type="Proteomes" id="UP000474175">
    <property type="component" value="Unassembled WGS sequence"/>
</dbReference>
<evidence type="ECO:0000259" key="1">
    <source>
        <dbReference type="Pfam" id="PF18765"/>
    </source>
</evidence>
<proteinExistence type="predicted"/>
<comment type="caution">
    <text evidence="2">The sequence shown here is derived from an EMBL/GenBank/DDBJ whole genome shotgun (WGS) entry which is preliminary data.</text>
</comment>
<evidence type="ECO:0000313" key="2">
    <source>
        <dbReference type="EMBL" id="NDU93954.1"/>
    </source>
</evidence>
<dbReference type="CDD" id="cd05403">
    <property type="entry name" value="NT_KNTase_like"/>
    <property type="match status" value="1"/>
</dbReference>
<dbReference type="PANTHER" id="PTHR43852">
    <property type="entry name" value="NUCLEOTIDYLTRANSFERASE"/>
    <property type="match status" value="1"/>
</dbReference>
<dbReference type="Gene3D" id="3.30.460.10">
    <property type="entry name" value="Beta Polymerase, domain 2"/>
    <property type="match status" value="1"/>
</dbReference>
<dbReference type="EMBL" id="JAAFZH010000001">
    <property type="protein sequence ID" value="NDU93954.1"/>
    <property type="molecule type" value="Genomic_DNA"/>
</dbReference>
<gene>
    <name evidence="2" type="ORF">GK108_03640</name>
</gene>
<sequence length="100" mass="11045">MPYGLIDNDLARIVDVLAMNGRVEQAVLFGSRAKGTHKPGSDVDIALKGADLTLNDLLALSVALDELWIPLRVDLLLYNRIDEPALLDHIDRVGKNLMLR</sequence>
<accession>A0A6L9L0D6</accession>
<dbReference type="Pfam" id="PF18765">
    <property type="entry name" value="Polbeta"/>
    <property type="match status" value="1"/>
</dbReference>
<dbReference type="AlphaFoldDB" id="A0A6L9L0D6"/>
<dbReference type="RefSeq" id="WP_163942869.1">
    <property type="nucleotide sequence ID" value="NZ_JAAFZH010000001.1"/>
</dbReference>
<dbReference type="PANTHER" id="PTHR43852:SF3">
    <property type="entry name" value="NUCLEOTIDYLTRANSFERASE"/>
    <property type="match status" value="1"/>
</dbReference>
<keyword evidence="2" id="KW-0808">Transferase</keyword>